<sequence>MNSANAFSYAISGAMGEKQIQSYANFVNLAHQNLVGVGSWLQEQAERTMNQFNNFVNSRAWELSSRLAKKNEGDYVGRYEIGYLGSLTGLQNAQGFMRNYVMANPNVMQMYLDGEISGYDGELHARCTGLAEENIYYRRAMNGVLDFRETDNGKQLHHAHYFEQGNSLSFRERVDIQRTWAAANHHLAATEFDITSSNGDKRKSFIMDDETPSE</sequence>
<organism evidence="1 2">
    <name type="scientific">Erwinia phage vB_EamM_RisingSun</name>
    <dbReference type="NCBI Taxonomy" id="2026080"/>
    <lineage>
        <taxon>Viruses</taxon>
        <taxon>Duplodnaviria</taxon>
        <taxon>Heunggongvirae</taxon>
        <taxon>Uroviricota</taxon>
        <taxon>Caudoviricetes</taxon>
        <taxon>Chimalliviridae</taxon>
        <taxon>Risingsunvirus</taxon>
        <taxon>Risingsunvirus risingsun</taxon>
    </lineage>
</organism>
<dbReference type="EMBL" id="MF459646">
    <property type="protein sequence ID" value="ASU03640.1"/>
    <property type="molecule type" value="Genomic_DNA"/>
</dbReference>
<gene>
    <name evidence="1" type="ORF">RISINGSUN_30</name>
</gene>
<dbReference type="Proteomes" id="UP000225553">
    <property type="component" value="Segment"/>
</dbReference>
<dbReference type="OrthoDB" id="11347at10239"/>
<proteinExistence type="predicted"/>
<evidence type="ECO:0000313" key="2">
    <source>
        <dbReference type="Proteomes" id="UP000225553"/>
    </source>
</evidence>
<keyword evidence="2" id="KW-1185">Reference proteome</keyword>
<evidence type="ECO:0000313" key="1">
    <source>
        <dbReference type="EMBL" id="ASU03640.1"/>
    </source>
</evidence>
<reference evidence="2" key="1">
    <citation type="submission" date="2017-07" db="EMBL/GenBank/DDBJ databases">
        <authorList>
            <person name="Putnam M.J."/>
            <person name="Sharma R."/>
            <person name="Kruger J.L."/>
            <person name="Berg J.A."/>
            <person name="Payne A.M."/>
            <person name="Fajardo C.P."/>
            <person name="Breakwell D.P."/>
            <person name="Hope S."/>
            <person name="Grose J.H."/>
        </authorList>
    </citation>
    <scope>NUCLEOTIDE SEQUENCE [LARGE SCALE GENOMIC DNA]</scope>
</reference>
<protein>
    <submittedName>
        <fullName evidence="1">Uncharacterized protein</fullName>
    </submittedName>
</protein>
<accession>A0A223LI34</accession>
<name>A0A223LI34_9CAUD</name>